<dbReference type="GO" id="GO:0007189">
    <property type="term" value="P:adenylate cyclase-activating G protein-coupled receptor signaling pathway"/>
    <property type="evidence" value="ECO:0007669"/>
    <property type="project" value="TreeGrafter"/>
</dbReference>
<evidence type="ECO:0000256" key="3">
    <source>
        <dbReference type="ARBA" id="ARBA00022989"/>
    </source>
</evidence>
<sequence>METGKDGSKLEANHIRILITIERIGSGLSMVAVVLTVISYIAFKRLRTTPNLFLVFASIANAGASCAAMMGYDGLRVGVKSAICQAQGFLFQWFIQADPWWSCAMAINVFLVFFNNANPATFQKYTWVYCIVCFGGPMIPAVVLVSIKDDAKGPVIADADSFSRRNEWYGLAVTEVRVTSGLPCSDSEEAIASSATTSRPLSQVRCLSWGDAQNDIGSELRALPPQHFETTCSSSGGRRSNKLTLAEKFSMLRSTALSRLDPVKMAYLRTSFIFGVSVLITWIPSSVNRLYSFANDGDVNYSLSIASGCVIPLQGVWNAVIFFTTSWSSVRAEVKILKARLGFGRCEHPRGSTRLGSNLGMSSVETNGVCAESPHEGRK</sequence>
<protein>
    <recommendedName>
        <fullName evidence="6">G-protein coupled receptors family 2 profile 2 domain-containing protein</fullName>
    </recommendedName>
</protein>
<keyword evidence="4 5" id="KW-0472">Membrane</keyword>
<accession>A0AAJ0D0A0</accession>
<evidence type="ECO:0000256" key="5">
    <source>
        <dbReference type="SAM" id="Phobius"/>
    </source>
</evidence>
<dbReference type="PANTHER" id="PTHR23112">
    <property type="entry name" value="G PROTEIN-COUPLED RECEPTOR 157-RELATED"/>
    <property type="match status" value="1"/>
</dbReference>
<dbReference type="Proteomes" id="UP001251528">
    <property type="component" value="Unassembled WGS sequence"/>
</dbReference>
<feature type="transmembrane region" description="Helical" evidence="5">
    <location>
        <begin position="305"/>
        <end position="330"/>
    </location>
</feature>
<feature type="transmembrane region" description="Helical" evidence="5">
    <location>
        <begin position="93"/>
        <end position="114"/>
    </location>
</feature>
<keyword evidence="3 5" id="KW-1133">Transmembrane helix</keyword>
<dbReference type="GO" id="GO:0007166">
    <property type="term" value="P:cell surface receptor signaling pathway"/>
    <property type="evidence" value="ECO:0007669"/>
    <property type="project" value="InterPro"/>
</dbReference>
<dbReference type="InterPro" id="IPR000832">
    <property type="entry name" value="GPCR_2_secretin-like"/>
</dbReference>
<keyword evidence="8" id="KW-1185">Reference proteome</keyword>
<comment type="subcellular location">
    <subcellularLocation>
        <location evidence="1">Membrane</location>
        <topology evidence="1">Multi-pass membrane protein</topology>
    </subcellularLocation>
</comment>
<evidence type="ECO:0000259" key="6">
    <source>
        <dbReference type="PROSITE" id="PS50261"/>
    </source>
</evidence>
<dbReference type="PROSITE" id="PS50261">
    <property type="entry name" value="G_PROTEIN_RECEP_F2_4"/>
    <property type="match status" value="1"/>
</dbReference>
<feature type="domain" description="G-protein coupled receptors family 2 profile 2" evidence="6">
    <location>
        <begin position="18"/>
        <end position="148"/>
    </location>
</feature>
<evidence type="ECO:0000313" key="8">
    <source>
        <dbReference type="Proteomes" id="UP001251528"/>
    </source>
</evidence>
<dbReference type="GO" id="GO:0005886">
    <property type="term" value="C:plasma membrane"/>
    <property type="evidence" value="ECO:0007669"/>
    <property type="project" value="TreeGrafter"/>
</dbReference>
<dbReference type="Pfam" id="PF00002">
    <property type="entry name" value="7tm_2"/>
    <property type="match status" value="1"/>
</dbReference>
<feature type="transmembrane region" description="Helical" evidence="5">
    <location>
        <begin position="126"/>
        <end position="147"/>
    </location>
</feature>
<dbReference type="InterPro" id="IPR017981">
    <property type="entry name" value="GPCR_2-like_7TM"/>
</dbReference>
<proteinExistence type="predicted"/>
<evidence type="ECO:0000256" key="4">
    <source>
        <dbReference type="ARBA" id="ARBA00023136"/>
    </source>
</evidence>
<gene>
    <name evidence="7" type="ORF">QQS21_001179</name>
</gene>
<feature type="transmembrane region" description="Helical" evidence="5">
    <location>
        <begin position="49"/>
        <end position="72"/>
    </location>
</feature>
<evidence type="ECO:0000256" key="2">
    <source>
        <dbReference type="ARBA" id="ARBA00022692"/>
    </source>
</evidence>
<evidence type="ECO:0000313" key="7">
    <source>
        <dbReference type="EMBL" id="KAK2612728.1"/>
    </source>
</evidence>
<dbReference type="EMBL" id="JASWJB010000012">
    <property type="protein sequence ID" value="KAK2612728.1"/>
    <property type="molecule type" value="Genomic_DNA"/>
</dbReference>
<dbReference type="GO" id="GO:0004930">
    <property type="term" value="F:G protein-coupled receptor activity"/>
    <property type="evidence" value="ECO:0007669"/>
    <property type="project" value="InterPro"/>
</dbReference>
<name>A0AAJ0D0A0_9HYPO</name>
<dbReference type="AlphaFoldDB" id="A0AAJ0D0A0"/>
<evidence type="ECO:0000256" key="1">
    <source>
        <dbReference type="ARBA" id="ARBA00004141"/>
    </source>
</evidence>
<feature type="transmembrane region" description="Helical" evidence="5">
    <location>
        <begin position="24"/>
        <end position="43"/>
    </location>
</feature>
<dbReference type="Gene3D" id="1.20.1070.10">
    <property type="entry name" value="Rhodopsin 7-helix transmembrane proteins"/>
    <property type="match status" value="1"/>
</dbReference>
<dbReference type="SUPFAM" id="SSF81321">
    <property type="entry name" value="Family A G protein-coupled receptor-like"/>
    <property type="match status" value="1"/>
</dbReference>
<feature type="transmembrane region" description="Helical" evidence="5">
    <location>
        <begin position="266"/>
        <end position="285"/>
    </location>
</feature>
<reference evidence="7" key="1">
    <citation type="submission" date="2023-06" db="EMBL/GenBank/DDBJ databases">
        <title>Conoideocrella luteorostrata (Hypocreales: Clavicipitaceae), a potential biocontrol fungus for elongate hemlock scale in United States Christmas tree production areas.</title>
        <authorList>
            <person name="Barrett H."/>
            <person name="Lovett B."/>
            <person name="Macias A.M."/>
            <person name="Stajich J.E."/>
            <person name="Kasson M.T."/>
        </authorList>
    </citation>
    <scope>NUCLEOTIDE SEQUENCE</scope>
    <source>
        <strain evidence="7">ARSEF 14590</strain>
    </source>
</reference>
<keyword evidence="2 5" id="KW-0812">Transmembrane</keyword>
<organism evidence="7 8">
    <name type="scientific">Conoideocrella luteorostrata</name>
    <dbReference type="NCBI Taxonomy" id="1105319"/>
    <lineage>
        <taxon>Eukaryota</taxon>
        <taxon>Fungi</taxon>
        <taxon>Dikarya</taxon>
        <taxon>Ascomycota</taxon>
        <taxon>Pezizomycotina</taxon>
        <taxon>Sordariomycetes</taxon>
        <taxon>Hypocreomycetidae</taxon>
        <taxon>Hypocreales</taxon>
        <taxon>Clavicipitaceae</taxon>
        <taxon>Conoideocrella</taxon>
    </lineage>
</organism>
<dbReference type="PANTHER" id="PTHR23112:SF0">
    <property type="entry name" value="TRANSMEMBRANE PROTEIN 116"/>
    <property type="match status" value="1"/>
</dbReference>
<comment type="caution">
    <text evidence="7">The sequence shown here is derived from an EMBL/GenBank/DDBJ whole genome shotgun (WGS) entry which is preliminary data.</text>
</comment>